<sequence length="212" mass="24514">MLHEGRMQLEGAKKTIEGVQADIKAIKGIWDWLLGLFVSKPAKPVEPVAKAKAKKDESYETLELETIKNVGVQLGNFFDIQAQLNNYYASLEAESKERYDPNQNTSKKAIERALVELQMENLDAQIREQMTVYAPAELKAIYTRFLKMYARIQQEQEWARTEEVRKMRLARWQKEQEEIRVIELTSGVIGVVFISLLFGWLMWQLRALSGGF</sequence>
<reference evidence="2" key="1">
    <citation type="submission" date="2020-04" db="EMBL/GenBank/DDBJ databases">
        <authorList>
            <person name="Chiriac C."/>
            <person name="Salcher M."/>
            <person name="Ghai R."/>
            <person name="Kavagutti S V."/>
        </authorList>
    </citation>
    <scope>NUCLEOTIDE SEQUENCE</scope>
</reference>
<gene>
    <name evidence="2" type="ORF">UFOVP102_7</name>
</gene>
<proteinExistence type="predicted"/>
<evidence type="ECO:0000313" key="2">
    <source>
        <dbReference type="EMBL" id="CAB4127972.1"/>
    </source>
</evidence>
<accession>A0A6J5L320</accession>
<evidence type="ECO:0000256" key="1">
    <source>
        <dbReference type="SAM" id="Phobius"/>
    </source>
</evidence>
<keyword evidence="1" id="KW-1133">Transmembrane helix</keyword>
<name>A0A6J5L320_9CAUD</name>
<organism evidence="2">
    <name type="scientific">uncultured Caudovirales phage</name>
    <dbReference type="NCBI Taxonomy" id="2100421"/>
    <lineage>
        <taxon>Viruses</taxon>
        <taxon>Duplodnaviria</taxon>
        <taxon>Heunggongvirae</taxon>
        <taxon>Uroviricota</taxon>
        <taxon>Caudoviricetes</taxon>
        <taxon>Peduoviridae</taxon>
        <taxon>Maltschvirus</taxon>
        <taxon>Maltschvirus maltsch</taxon>
    </lineage>
</organism>
<feature type="transmembrane region" description="Helical" evidence="1">
    <location>
        <begin position="181"/>
        <end position="203"/>
    </location>
</feature>
<protein>
    <submittedName>
        <fullName evidence="2">Uncharacterized protein</fullName>
    </submittedName>
</protein>
<keyword evidence="1" id="KW-0812">Transmembrane</keyword>
<dbReference type="EMBL" id="LR796228">
    <property type="protein sequence ID" value="CAB4127972.1"/>
    <property type="molecule type" value="Genomic_DNA"/>
</dbReference>
<keyword evidence="1" id="KW-0472">Membrane</keyword>